<evidence type="ECO:0000256" key="5">
    <source>
        <dbReference type="ARBA" id="ARBA00023186"/>
    </source>
</evidence>
<evidence type="ECO:0000313" key="9">
    <source>
        <dbReference type="Proteomes" id="UP000095192"/>
    </source>
</evidence>
<dbReference type="GO" id="GO:0051082">
    <property type="term" value="F:unfolded protein binding"/>
    <property type="evidence" value="ECO:0007669"/>
    <property type="project" value="InterPro"/>
</dbReference>
<dbReference type="SUPFAM" id="SSF54849">
    <property type="entry name" value="GroEL-intermediate domain like"/>
    <property type="match status" value="1"/>
</dbReference>
<dbReference type="FunCoup" id="A0A1D3D4R9">
    <property type="interactions" value="502"/>
</dbReference>
<evidence type="ECO:0000256" key="2">
    <source>
        <dbReference type="ARBA" id="ARBA00011531"/>
    </source>
</evidence>
<dbReference type="SUPFAM" id="SSF52029">
    <property type="entry name" value="GroEL apical domain-like"/>
    <property type="match status" value="1"/>
</dbReference>
<dbReference type="PROSITE" id="PS00751">
    <property type="entry name" value="TCP1_2"/>
    <property type="match status" value="1"/>
</dbReference>
<dbReference type="PANTHER" id="PTHR11353">
    <property type="entry name" value="CHAPERONIN"/>
    <property type="match status" value="1"/>
</dbReference>
<dbReference type="GO" id="GO:0005524">
    <property type="term" value="F:ATP binding"/>
    <property type="evidence" value="ECO:0007669"/>
    <property type="project" value="UniProtKB-KW"/>
</dbReference>
<keyword evidence="4 7" id="KW-0067">ATP-binding</keyword>
<gene>
    <name evidence="8" type="ORF">cyc_00439</name>
</gene>
<dbReference type="SUPFAM" id="SSF48592">
    <property type="entry name" value="GroEL equatorial domain-like"/>
    <property type="match status" value="1"/>
</dbReference>
<protein>
    <submittedName>
        <fullName evidence="8">T-complex protein beta subunit</fullName>
    </submittedName>
</protein>
<accession>A0A1D3D4R9</accession>
<evidence type="ECO:0000313" key="8">
    <source>
        <dbReference type="EMBL" id="OEH78446.1"/>
    </source>
</evidence>
<dbReference type="VEuPathDB" id="ToxoDB:cyc_00439"/>
<evidence type="ECO:0000256" key="1">
    <source>
        <dbReference type="ARBA" id="ARBA00008020"/>
    </source>
</evidence>
<dbReference type="InParanoid" id="A0A1D3D4R9"/>
<dbReference type="VEuPathDB" id="ToxoDB:LOC34617619"/>
<dbReference type="EMBL" id="JROU02000731">
    <property type="protein sequence ID" value="OEH78446.1"/>
    <property type="molecule type" value="Genomic_DNA"/>
</dbReference>
<dbReference type="Gene3D" id="1.10.560.10">
    <property type="entry name" value="GroEL-like equatorial domain"/>
    <property type="match status" value="2"/>
</dbReference>
<dbReference type="Gene3D" id="3.50.7.10">
    <property type="entry name" value="GroEL"/>
    <property type="match status" value="1"/>
</dbReference>
<sequence>MMQGEVGPSVLKQGAQEDKGDTARLQYFVGAIAVGDLVKSTLGPKGLDKILLPMQVDAARREKPTVTNDGATILKSVWLENPAAKILADLALQQDMVCGDGTTGVVVLAAELLREAEQLVEKNIHPQEHFARIAVDAVMRLKENAASLDLIHILKKPGGTLRDSYLDDGFILEKRIGTIELQAPAECSSLSHKLAIARFLVVVFFPSQCVLMVWERSVMVANTPMDTDKIKIFGARVKVDSFEAVHQLELAEKEKMKQKVDKILAYNCDVFINRQLIYNYPDQLFKAAGVAAIEHSDFDGMERLAAALGAEIVSTFDAPSDAPLGFCAKMEEKEVIGSRKFLNFFAAGLASEVSKEQQLLLVCGAGAAEMAMEAAVSDLAKKVPGKESLAVESFARALRQIPTIILDNAGLDSAEIVSQLRAQHHEGQHTMGVDVQGDGGTIDVKQLGVLEAFKSKLSQLCFATEAAEMIIRVDDIIRCAPRERSGM</sequence>
<dbReference type="InterPro" id="IPR027413">
    <property type="entry name" value="GROEL-like_equatorial_sf"/>
</dbReference>
<evidence type="ECO:0000256" key="6">
    <source>
        <dbReference type="ARBA" id="ARBA00024677"/>
    </source>
</evidence>
<comment type="similarity">
    <text evidence="1 7">Belongs to the TCP-1 chaperonin family.</text>
</comment>
<dbReference type="InterPro" id="IPR027410">
    <property type="entry name" value="TCP-1-like_intermed_sf"/>
</dbReference>
<reference evidence="8 9" key="1">
    <citation type="journal article" date="2016" name="BMC Genomics">
        <title>Comparative genomics reveals Cyclospora cayetanensis possesses coccidia-like metabolism and invasion components but unique surface antigens.</title>
        <authorList>
            <person name="Liu S."/>
            <person name="Wang L."/>
            <person name="Zheng H."/>
            <person name="Xu Z."/>
            <person name="Roellig D.M."/>
            <person name="Li N."/>
            <person name="Frace M.A."/>
            <person name="Tang K."/>
            <person name="Arrowood M.J."/>
            <person name="Moss D.M."/>
            <person name="Zhang L."/>
            <person name="Feng Y."/>
            <person name="Xiao L."/>
        </authorList>
    </citation>
    <scope>NUCLEOTIDE SEQUENCE [LARGE SCALE GENOMIC DNA]</scope>
    <source>
        <strain evidence="8 9">CHN_HEN01</strain>
    </source>
</reference>
<dbReference type="AlphaFoldDB" id="A0A1D3D4R9"/>
<organism evidence="8 9">
    <name type="scientific">Cyclospora cayetanensis</name>
    <dbReference type="NCBI Taxonomy" id="88456"/>
    <lineage>
        <taxon>Eukaryota</taxon>
        <taxon>Sar</taxon>
        <taxon>Alveolata</taxon>
        <taxon>Apicomplexa</taxon>
        <taxon>Conoidasida</taxon>
        <taxon>Coccidia</taxon>
        <taxon>Eucoccidiorida</taxon>
        <taxon>Eimeriorina</taxon>
        <taxon>Eimeriidae</taxon>
        <taxon>Cyclospora</taxon>
    </lineage>
</organism>
<dbReference type="InterPro" id="IPR027409">
    <property type="entry name" value="GroEL-like_apical_dom_sf"/>
</dbReference>
<comment type="caution">
    <text evidence="8">The sequence shown here is derived from an EMBL/GenBank/DDBJ whole genome shotgun (WGS) entry which is preliminary data.</text>
</comment>
<evidence type="ECO:0000256" key="3">
    <source>
        <dbReference type="ARBA" id="ARBA00022741"/>
    </source>
</evidence>
<dbReference type="InterPro" id="IPR017998">
    <property type="entry name" value="Chaperone_TCP-1"/>
</dbReference>
<dbReference type="InterPro" id="IPR002423">
    <property type="entry name" value="Cpn60/GroEL/TCP-1"/>
</dbReference>
<dbReference type="InterPro" id="IPR002194">
    <property type="entry name" value="Chaperonin_TCP-1_CS"/>
</dbReference>
<keyword evidence="9" id="KW-1185">Reference proteome</keyword>
<dbReference type="GO" id="GO:0140662">
    <property type="term" value="F:ATP-dependent protein folding chaperone"/>
    <property type="evidence" value="ECO:0007669"/>
    <property type="project" value="InterPro"/>
</dbReference>
<dbReference type="GO" id="GO:0005832">
    <property type="term" value="C:chaperonin-containing T-complex"/>
    <property type="evidence" value="ECO:0007669"/>
    <property type="project" value="UniProtKB-ARBA"/>
</dbReference>
<evidence type="ECO:0000256" key="4">
    <source>
        <dbReference type="ARBA" id="ARBA00022840"/>
    </source>
</evidence>
<keyword evidence="3 7" id="KW-0547">Nucleotide-binding</keyword>
<dbReference type="FunFam" id="1.10.560.10:FF:000017">
    <property type="entry name" value="T-complex protein 1 subunit eta"/>
    <property type="match status" value="1"/>
</dbReference>
<name>A0A1D3D4R9_9EIME</name>
<dbReference type="Proteomes" id="UP000095192">
    <property type="component" value="Unassembled WGS sequence"/>
</dbReference>
<proteinExistence type="inferred from homology"/>
<dbReference type="GO" id="GO:0016887">
    <property type="term" value="F:ATP hydrolysis activity"/>
    <property type="evidence" value="ECO:0007669"/>
    <property type="project" value="InterPro"/>
</dbReference>
<comment type="function">
    <text evidence="6">Molecular chaperone; assists the folding of proteins upon ATP hydrolysis. Known to play a role, in vitro, in the folding of actin and tubulin.</text>
</comment>
<dbReference type="PRINTS" id="PR00304">
    <property type="entry name" value="TCOMPLEXTCP1"/>
</dbReference>
<keyword evidence="5 7" id="KW-0143">Chaperone</keyword>
<dbReference type="Gene3D" id="3.30.260.10">
    <property type="entry name" value="TCP-1-like chaperonin intermediate domain"/>
    <property type="match status" value="1"/>
</dbReference>
<comment type="subunit">
    <text evidence="2">Heterooligomeric complex of about 850 to 900 kDa that forms two stacked rings, 12 to 16 nm in diameter.</text>
</comment>
<dbReference type="PROSITE" id="PS00750">
    <property type="entry name" value="TCP1_1"/>
    <property type="match status" value="1"/>
</dbReference>
<dbReference type="Pfam" id="PF00118">
    <property type="entry name" value="Cpn60_TCP1"/>
    <property type="match status" value="3"/>
</dbReference>
<evidence type="ECO:0000256" key="7">
    <source>
        <dbReference type="RuleBase" id="RU004187"/>
    </source>
</evidence>